<dbReference type="InterPro" id="IPR011009">
    <property type="entry name" value="Kinase-like_dom_sf"/>
</dbReference>
<dbReference type="GeneID" id="8443719"/>
<dbReference type="InterPro" id="IPR002575">
    <property type="entry name" value="Aminoglycoside_PTrfase"/>
</dbReference>
<feature type="region of interest" description="Disordered" evidence="1">
    <location>
        <begin position="1"/>
        <end position="24"/>
    </location>
</feature>
<gene>
    <name evidence="3" type="ORF">UREG_03586</name>
</gene>
<protein>
    <recommendedName>
        <fullName evidence="2">Aminoglycoside phosphotransferase domain-containing protein</fullName>
    </recommendedName>
</protein>
<evidence type="ECO:0000256" key="1">
    <source>
        <dbReference type="SAM" id="MobiDB-lite"/>
    </source>
</evidence>
<dbReference type="PANTHER" id="PTHR21310:SF37">
    <property type="entry name" value="AMINOGLYCOSIDE PHOSPHOTRANSFERASE DOMAIN-CONTAINING PROTEIN"/>
    <property type="match status" value="1"/>
</dbReference>
<keyword evidence="4" id="KW-1185">Reference proteome</keyword>
<dbReference type="InterPro" id="IPR051678">
    <property type="entry name" value="AGP_Transferase"/>
</dbReference>
<feature type="compositionally biased region" description="Polar residues" evidence="1">
    <location>
        <begin position="1"/>
        <end position="17"/>
    </location>
</feature>
<dbReference type="AlphaFoldDB" id="C4JL78"/>
<dbReference type="Gene3D" id="3.90.1200.10">
    <property type="match status" value="1"/>
</dbReference>
<evidence type="ECO:0000313" key="4">
    <source>
        <dbReference type="Proteomes" id="UP000002058"/>
    </source>
</evidence>
<dbReference type="EMBL" id="CH476616">
    <property type="protein sequence ID" value="EEP78740.1"/>
    <property type="molecule type" value="Genomic_DNA"/>
</dbReference>
<dbReference type="PANTHER" id="PTHR21310">
    <property type="entry name" value="AMINOGLYCOSIDE PHOSPHOTRANSFERASE-RELATED-RELATED"/>
    <property type="match status" value="1"/>
</dbReference>
<organism evidence="3 4">
    <name type="scientific">Uncinocarpus reesii (strain UAMH 1704)</name>
    <dbReference type="NCBI Taxonomy" id="336963"/>
    <lineage>
        <taxon>Eukaryota</taxon>
        <taxon>Fungi</taxon>
        <taxon>Dikarya</taxon>
        <taxon>Ascomycota</taxon>
        <taxon>Pezizomycotina</taxon>
        <taxon>Eurotiomycetes</taxon>
        <taxon>Eurotiomycetidae</taxon>
        <taxon>Onygenales</taxon>
        <taxon>Onygenaceae</taxon>
        <taxon>Uncinocarpus</taxon>
    </lineage>
</organism>
<dbReference type="InParanoid" id="C4JL78"/>
<evidence type="ECO:0000259" key="2">
    <source>
        <dbReference type="Pfam" id="PF01636"/>
    </source>
</evidence>
<dbReference type="VEuPathDB" id="FungiDB:UREG_03586"/>
<dbReference type="HOGENOM" id="CLU_1062440_0_0_1"/>
<proteinExistence type="predicted"/>
<dbReference type="OrthoDB" id="4207286at2759"/>
<reference evidence="4" key="1">
    <citation type="journal article" date="2009" name="Genome Res.">
        <title>Comparative genomic analyses of the human fungal pathogens Coccidioides and their relatives.</title>
        <authorList>
            <person name="Sharpton T.J."/>
            <person name="Stajich J.E."/>
            <person name="Rounsley S.D."/>
            <person name="Gardner M.J."/>
            <person name="Wortman J.R."/>
            <person name="Jordar V.S."/>
            <person name="Maiti R."/>
            <person name="Kodira C.D."/>
            <person name="Neafsey D.E."/>
            <person name="Zeng Q."/>
            <person name="Hung C.-Y."/>
            <person name="McMahan C."/>
            <person name="Muszewska A."/>
            <person name="Grynberg M."/>
            <person name="Mandel M.A."/>
            <person name="Kellner E.M."/>
            <person name="Barker B.M."/>
            <person name="Galgiani J.N."/>
            <person name="Orbach M.J."/>
            <person name="Kirkland T.N."/>
            <person name="Cole G.T."/>
            <person name="Henn M.R."/>
            <person name="Birren B.W."/>
            <person name="Taylor J.W."/>
        </authorList>
    </citation>
    <scope>NUCLEOTIDE SEQUENCE [LARGE SCALE GENOMIC DNA]</scope>
    <source>
        <strain evidence="4">UAMH 1704</strain>
    </source>
</reference>
<dbReference type="Pfam" id="PF01636">
    <property type="entry name" value="APH"/>
    <property type="match status" value="1"/>
</dbReference>
<feature type="domain" description="Aminoglycoside phosphotransferase" evidence="2">
    <location>
        <begin position="78"/>
        <end position="115"/>
    </location>
</feature>
<sequence length="262" mass="29843">MDGPNSPVTASCISQGENARRDSNNETYSSTIDYVYTILKLIFNDFHLGKDSVFNEEDAKNYLYGIFASQGIVMEWVKHKDNHGPFVLMHGDLQPPNIFVDDDLNIVSVIDWEWSHTIPLQMFLPPSWITGQELPAATRRPSTFAFKYYGEDKDRRVEKFFNLDLRKPQVEALQKIMLELEAFKKELALVGLEPIEPDPIPAPEPGKQSENAKFMSKMRGLADIRQLCRRFDIAIGSLPCWIPWSLAGISLSACCIMAKQRQ</sequence>
<accession>C4JL78</accession>
<dbReference type="RefSeq" id="XP_002544069.1">
    <property type="nucleotide sequence ID" value="XM_002544023.1"/>
</dbReference>
<dbReference type="SUPFAM" id="SSF56112">
    <property type="entry name" value="Protein kinase-like (PK-like)"/>
    <property type="match status" value="1"/>
</dbReference>
<evidence type="ECO:0000313" key="3">
    <source>
        <dbReference type="EMBL" id="EEP78740.1"/>
    </source>
</evidence>
<dbReference type="Proteomes" id="UP000002058">
    <property type="component" value="Unassembled WGS sequence"/>
</dbReference>
<name>C4JL78_UNCRE</name>
<dbReference type="eggNOG" id="ENOG502SNEF">
    <property type="taxonomic scope" value="Eukaryota"/>
</dbReference>
<dbReference type="KEGG" id="ure:UREG_03586"/>